<proteinExistence type="inferred from homology"/>
<dbReference type="EMBL" id="JAVXUO010002219">
    <property type="protein sequence ID" value="KAK2975237.1"/>
    <property type="molecule type" value="Genomic_DNA"/>
</dbReference>
<dbReference type="PROSITE" id="PS00138">
    <property type="entry name" value="SUBTILASE_SER"/>
    <property type="match status" value="1"/>
</dbReference>
<evidence type="ECO:0000256" key="6">
    <source>
        <dbReference type="ARBA" id="ARBA00022801"/>
    </source>
</evidence>
<dbReference type="PANTHER" id="PTHR10795">
    <property type="entry name" value="PROPROTEIN CONVERTASE SUBTILISIN/KEXIN"/>
    <property type="match status" value="1"/>
</dbReference>
<dbReference type="InterPro" id="IPR000209">
    <property type="entry name" value="Peptidase_S8/S53_dom"/>
</dbReference>
<keyword evidence="5 11" id="KW-0732">Signal</keyword>
<evidence type="ECO:0000256" key="2">
    <source>
        <dbReference type="ARBA" id="ARBA00011073"/>
    </source>
</evidence>
<protein>
    <recommendedName>
        <fullName evidence="18">Subtilisin-like protease</fullName>
    </recommendedName>
</protein>
<dbReference type="Gene3D" id="2.60.40.2310">
    <property type="match status" value="1"/>
</dbReference>
<comment type="subcellular location">
    <subcellularLocation>
        <location evidence="1">Secreted</location>
    </subcellularLocation>
</comment>
<feature type="chain" id="PRO_5041891748" description="Subtilisin-like protease" evidence="11">
    <location>
        <begin position="28"/>
        <end position="768"/>
    </location>
</feature>
<dbReference type="GO" id="GO:0004252">
    <property type="term" value="F:serine-type endopeptidase activity"/>
    <property type="evidence" value="ECO:0007669"/>
    <property type="project" value="UniProtKB-UniRule"/>
</dbReference>
<gene>
    <name evidence="16" type="ORF">RJ640_002240</name>
    <name evidence="15" type="ORF">RJ640_009014</name>
</gene>
<dbReference type="InterPro" id="IPR037045">
    <property type="entry name" value="S8pro/Inhibitor_I9_sf"/>
</dbReference>
<dbReference type="Pfam" id="PF17766">
    <property type="entry name" value="fn3_6"/>
    <property type="match status" value="1"/>
</dbReference>
<evidence type="ECO:0000256" key="9">
    <source>
        <dbReference type="PIRSR" id="PIRSR615500-1"/>
    </source>
</evidence>
<dbReference type="PRINTS" id="PR00723">
    <property type="entry name" value="SUBTILISIN"/>
</dbReference>
<dbReference type="InterPro" id="IPR041469">
    <property type="entry name" value="Subtilisin-like_FN3"/>
</dbReference>
<evidence type="ECO:0000313" key="16">
    <source>
        <dbReference type="EMBL" id="KAK2978801.1"/>
    </source>
</evidence>
<dbReference type="Gene3D" id="3.40.50.200">
    <property type="entry name" value="Peptidase S8/S53 domain"/>
    <property type="match status" value="1"/>
</dbReference>
<dbReference type="FunFam" id="3.30.70.80:FF:000003">
    <property type="entry name" value="Subtilisin-like protease SBT1.9"/>
    <property type="match status" value="1"/>
</dbReference>
<organism evidence="16 17">
    <name type="scientific">Escallonia rubra</name>
    <dbReference type="NCBI Taxonomy" id="112253"/>
    <lineage>
        <taxon>Eukaryota</taxon>
        <taxon>Viridiplantae</taxon>
        <taxon>Streptophyta</taxon>
        <taxon>Embryophyta</taxon>
        <taxon>Tracheophyta</taxon>
        <taxon>Spermatophyta</taxon>
        <taxon>Magnoliopsida</taxon>
        <taxon>eudicotyledons</taxon>
        <taxon>Gunneridae</taxon>
        <taxon>Pentapetalae</taxon>
        <taxon>asterids</taxon>
        <taxon>campanulids</taxon>
        <taxon>Escalloniales</taxon>
        <taxon>Escalloniaceae</taxon>
        <taxon>Escallonia</taxon>
    </lineage>
</organism>
<feature type="active site" description="Charge relay system" evidence="9 10">
    <location>
        <position position="224"/>
    </location>
</feature>
<keyword evidence="4 10" id="KW-0645">Protease</keyword>
<feature type="active site" description="Charge relay system" evidence="9 10">
    <location>
        <position position="544"/>
    </location>
</feature>
<dbReference type="InterPro" id="IPR034197">
    <property type="entry name" value="Peptidases_S8_3"/>
</dbReference>
<evidence type="ECO:0008006" key="18">
    <source>
        <dbReference type="Google" id="ProtNLM"/>
    </source>
</evidence>
<evidence type="ECO:0000259" key="12">
    <source>
        <dbReference type="Pfam" id="PF00082"/>
    </source>
</evidence>
<dbReference type="InterPro" id="IPR045051">
    <property type="entry name" value="SBT"/>
</dbReference>
<evidence type="ECO:0000256" key="1">
    <source>
        <dbReference type="ARBA" id="ARBA00004613"/>
    </source>
</evidence>
<keyword evidence="7 10" id="KW-0720">Serine protease</keyword>
<keyword evidence="17" id="KW-1185">Reference proteome</keyword>
<accession>A0AA88RBA2</accession>
<feature type="domain" description="Peptidase S8/S53" evidence="12">
    <location>
        <begin position="140"/>
        <end position="580"/>
    </location>
</feature>
<comment type="similarity">
    <text evidence="2 10">Belongs to the peptidase S8 family.</text>
</comment>
<evidence type="ECO:0000256" key="10">
    <source>
        <dbReference type="PROSITE-ProRule" id="PRU01240"/>
    </source>
</evidence>
<keyword evidence="8" id="KW-0325">Glycoprotein</keyword>
<evidence type="ECO:0000256" key="7">
    <source>
        <dbReference type="ARBA" id="ARBA00022825"/>
    </source>
</evidence>
<feature type="domain" description="Subtilisin-like protease fibronectin type-III" evidence="14">
    <location>
        <begin position="659"/>
        <end position="765"/>
    </location>
</feature>
<dbReference type="GO" id="GO:0006508">
    <property type="term" value="P:proteolysis"/>
    <property type="evidence" value="ECO:0007669"/>
    <property type="project" value="UniProtKB-KW"/>
</dbReference>
<evidence type="ECO:0000256" key="4">
    <source>
        <dbReference type="ARBA" id="ARBA00022670"/>
    </source>
</evidence>
<evidence type="ECO:0000256" key="8">
    <source>
        <dbReference type="ARBA" id="ARBA00023180"/>
    </source>
</evidence>
<evidence type="ECO:0000256" key="11">
    <source>
        <dbReference type="SAM" id="SignalP"/>
    </source>
</evidence>
<evidence type="ECO:0000313" key="15">
    <source>
        <dbReference type="EMBL" id="KAK2975237.1"/>
    </source>
</evidence>
<dbReference type="InterPro" id="IPR023828">
    <property type="entry name" value="Peptidase_S8_Ser-AS"/>
</dbReference>
<dbReference type="CDD" id="cd02120">
    <property type="entry name" value="PA_subtilisin_like"/>
    <property type="match status" value="1"/>
</dbReference>
<evidence type="ECO:0000256" key="5">
    <source>
        <dbReference type="ARBA" id="ARBA00022729"/>
    </source>
</evidence>
<dbReference type="InterPro" id="IPR010259">
    <property type="entry name" value="S8pro/Inhibitor_I9"/>
</dbReference>
<evidence type="ECO:0000259" key="13">
    <source>
        <dbReference type="Pfam" id="PF05922"/>
    </source>
</evidence>
<dbReference type="InterPro" id="IPR015500">
    <property type="entry name" value="Peptidase_S8_subtilisin-rel"/>
</dbReference>
<feature type="signal peptide" evidence="11">
    <location>
        <begin position="1"/>
        <end position="27"/>
    </location>
</feature>
<keyword evidence="6 10" id="KW-0378">Hydrolase</keyword>
<dbReference type="Gene3D" id="3.30.70.80">
    <property type="entry name" value="Peptidase S8 propeptide/proteinase inhibitor I9"/>
    <property type="match status" value="1"/>
</dbReference>
<dbReference type="InterPro" id="IPR036852">
    <property type="entry name" value="Peptidase_S8/S53_dom_sf"/>
</dbReference>
<dbReference type="EMBL" id="JAVXUO010001824">
    <property type="protein sequence ID" value="KAK2978801.1"/>
    <property type="molecule type" value="Genomic_DNA"/>
</dbReference>
<name>A0AA88RBA2_9ASTE</name>
<feature type="active site" description="Charge relay system" evidence="9 10">
    <location>
        <position position="149"/>
    </location>
</feature>
<dbReference type="PROSITE" id="PS51892">
    <property type="entry name" value="SUBTILASE"/>
    <property type="match status" value="1"/>
</dbReference>
<dbReference type="AlphaFoldDB" id="A0AA88RBA2"/>
<evidence type="ECO:0000259" key="14">
    <source>
        <dbReference type="Pfam" id="PF17766"/>
    </source>
</evidence>
<dbReference type="FunFam" id="3.40.50.200:FF:000006">
    <property type="entry name" value="Subtilisin-like protease SBT1.5"/>
    <property type="match status" value="1"/>
</dbReference>
<evidence type="ECO:0000313" key="17">
    <source>
        <dbReference type="Proteomes" id="UP001187471"/>
    </source>
</evidence>
<feature type="domain" description="Inhibitor I9" evidence="13">
    <location>
        <begin position="34"/>
        <end position="112"/>
    </location>
</feature>
<dbReference type="Pfam" id="PF05922">
    <property type="entry name" value="Inhibitor_I9"/>
    <property type="match status" value="1"/>
</dbReference>
<dbReference type="Proteomes" id="UP001187471">
    <property type="component" value="Unassembled WGS sequence"/>
</dbReference>
<dbReference type="Pfam" id="PF00082">
    <property type="entry name" value="Peptidase_S8"/>
    <property type="match status" value="1"/>
</dbReference>
<comment type="caution">
    <text evidence="16">The sequence shown here is derived from an EMBL/GenBank/DDBJ whole genome shotgun (WGS) entry which is preliminary data.</text>
</comment>
<dbReference type="GO" id="GO:0005576">
    <property type="term" value="C:extracellular region"/>
    <property type="evidence" value="ECO:0007669"/>
    <property type="project" value="UniProtKB-SubCell"/>
</dbReference>
<reference evidence="16" key="1">
    <citation type="submission" date="2022-12" db="EMBL/GenBank/DDBJ databases">
        <title>Draft genome assemblies for two species of Escallonia (Escalloniales).</title>
        <authorList>
            <person name="Chanderbali A."/>
            <person name="Dervinis C."/>
            <person name="Anghel I."/>
            <person name="Soltis D."/>
            <person name="Soltis P."/>
            <person name="Zapata F."/>
        </authorList>
    </citation>
    <scope>NUCLEOTIDE SEQUENCE</scope>
    <source>
        <strain evidence="16">UCBG92.1500</strain>
        <tissue evidence="16">Leaf</tissue>
    </source>
</reference>
<dbReference type="SUPFAM" id="SSF52743">
    <property type="entry name" value="Subtilisin-like"/>
    <property type="match status" value="1"/>
</dbReference>
<dbReference type="Gene3D" id="3.50.30.30">
    <property type="match status" value="1"/>
</dbReference>
<dbReference type="CDD" id="cd04852">
    <property type="entry name" value="Peptidases_S8_3"/>
    <property type="match status" value="1"/>
</dbReference>
<keyword evidence="3" id="KW-0964">Secreted</keyword>
<evidence type="ECO:0000256" key="3">
    <source>
        <dbReference type="ARBA" id="ARBA00022525"/>
    </source>
</evidence>
<sequence length="768" mass="83514">MASKSFCSALAPLLVTHILLHLNPMNAYNLKLSSYIVHTESQARPSRFSTQDEWYSSMIDSVTDRNVKLFTEPRIFYTYDVVFHGFAARLTGQEAEKFTQVPGVFAVFEDKATSRLDTTRSPDFLGLNMDYGLWPDTNFGENIIIGLVDSGIWPESESFQDSAVGPIPSRWRGACEAGSGFNFSNCNRKLIGARFFLKGIEHYMSGRSMEEFGDYRSTRDGEGHGTHTASTAAGSQVVNANIFGFAEGNARGIATKARIAMYKACASVCIDSDIFAAMESAIKDGVDVLSLSLGSQDKPYHENVIAKGAFAAMAKNIFVSGSAGNLGPQAYSIHNTAPWITTVGAGSIDRTFPVKVLLGNNQTVVGSSLYAKKISNNSFPLSYLGICSTINVIPDNVNGKLVVCNNSKHQALTNGFLIEAAGGAGLIQINRKSEGEGLIAIAYTLPSATLGYKATLELLSYINSTKNPTATFQAHNLTVIGKDRAPIALSYSSRGPNPIVPEILKPDLIAPGLNILAAWPPNIAPTRSFSDTRRVKFNTDSGTSMACPHIAGVAALIRASHPNWSPAAIRSALMTTSSTTDNKYRQIARHEDMEPATALSIGAGHVNPQLAADPGLVYDAGISDYINFLCSLNYTKNQMKSFLGVSKTSCSGVNSIPGDFNYPSFSVAFKPDSRRQELRRTVMNVAELLPEMYIARIVNPKVEKVTVTVQPRKLVFRKALEKQSYTLKFTSNYVVNNNTSSVEQMVFGSIRWESDKHVVRSPFSVMWA</sequence>